<dbReference type="Pfam" id="PF00561">
    <property type="entry name" value="Abhydrolase_1"/>
    <property type="match status" value="1"/>
</dbReference>
<evidence type="ECO:0000313" key="3">
    <source>
        <dbReference type="Proteomes" id="UP000051952"/>
    </source>
</evidence>
<dbReference type="InterPro" id="IPR000073">
    <property type="entry name" value="AB_hydrolase_1"/>
</dbReference>
<dbReference type="PANTHER" id="PTHR43433:SF5">
    <property type="entry name" value="AB HYDROLASE-1 DOMAIN-CONTAINING PROTEIN"/>
    <property type="match status" value="1"/>
</dbReference>
<proteinExistence type="predicted"/>
<evidence type="ECO:0000259" key="1">
    <source>
        <dbReference type="Pfam" id="PF00561"/>
    </source>
</evidence>
<dbReference type="InterPro" id="IPR050471">
    <property type="entry name" value="AB_hydrolase"/>
</dbReference>
<dbReference type="VEuPathDB" id="TriTrypDB:BSAL_36920"/>
<dbReference type="OrthoDB" id="19657at2759"/>
<dbReference type="OMA" id="EWRVENW"/>
<evidence type="ECO:0000313" key="2">
    <source>
        <dbReference type="EMBL" id="CUG92367.1"/>
    </source>
</evidence>
<dbReference type="EMBL" id="CYKH01002037">
    <property type="protein sequence ID" value="CUG92367.1"/>
    <property type="molecule type" value="Genomic_DNA"/>
</dbReference>
<sequence length="341" mass="37115">MSTVAKWTLDPAYMARLKATAEHTAVVRKCPKTDTEIVISYQTFGSSENPCVLLVMGLNGQAPLWDIEFCEAVADKGYYVVRYDNRDVGLSTKLDKCGSPGLFTLLTKGCCCGTTPYLLIDIAADGIALLDHLHIDKAHIVGVSMGGMLVQTMAIEFPHRVASMTSIASTTGGPKQVDPNLSMKLFLAKKPKSNSDEHLSEFRIDFVKRTGGPRPFDENKCFTRGIYLSHRSRYVDGAFRHAGAIVFSPSRVEGLGKLKMPVLVIHGDKDELVPTANGYQTHEAIPGSRLVIIPNMGHILFDEDIETIASEIDAVAKRGSANVDTTKPVNQLPVTPNEPVA</sequence>
<dbReference type="InterPro" id="IPR029058">
    <property type="entry name" value="AB_hydrolase_fold"/>
</dbReference>
<name>A0A0S4JQB3_BODSA</name>
<dbReference type="Gene3D" id="3.40.50.1820">
    <property type="entry name" value="alpha/beta hydrolase"/>
    <property type="match status" value="1"/>
</dbReference>
<organism evidence="2 3">
    <name type="scientific">Bodo saltans</name>
    <name type="common">Flagellated protozoan</name>
    <dbReference type="NCBI Taxonomy" id="75058"/>
    <lineage>
        <taxon>Eukaryota</taxon>
        <taxon>Discoba</taxon>
        <taxon>Euglenozoa</taxon>
        <taxon>Kinetoplastea</taxon>
        <taxon>Metakinetoplastina</taxon>
        <taxon>Eubodonida</taxon>
        <taxon>Bodonidae</taxon>
        <taxon>Bodo</taxon>
    </lineage>
</organism>
<dbReference type="PANTHER" id="PTHR43433">
    <property type="entry name" value="HYDROLASE, ALPHA/BETA FOLD FAMILY PROTEIN"/>
    <property type="match status" value="1"/>
</dbReference>
<reference evidence="3" key="1">
    <citation type="submission" date="2015-09" db="EMBL/GenBank/DDBJ databases">
        <authorList>
            <consortium name="Pathogen Informatics"/>
        </authorList>
    </citation>
    <scope>NUCLEOTIDE SEQUENCE [LARGE SCALE GENOMIC DNA]</scope>
    <source>
        <strain evidence="3">Lake Konstanz</strain>
    </source>
</reference>
<dbReference type="AlphaFoldDB" id="A0A0S4JQB3"/>
<protein>
    <recommendedName>
        <fullName evidence="1">AB hydrolase-1 domain-containing protein</fullName>
    </recommendedName>
</protein>
<keyword evidence="3" id="KW-1185">Reference proteome</keyword>
<gene>
    <name evidence="2" type="ORF">BSAL_36920</name>
</gene>
<dbReference type="Proteomes" id="UP000051952">
    <property type="component" value="Unassembled WGS sequence"/>
</dbReference>
<feature type="domain" description="AB hydrolase-1" evidence="1">
    <location>
        <begin position="51"/>
        <end position="304"/>
    </location>
</feature>
<accession>A0A0S4JQB3</accession>
<dbReference type="SUPFAM" id="SSF53474">
    <property type="entry name" value="alpha/beta-Hydrolases"/>
    <property type="match status" value="1"/>
</dbReference>